<dbReference type="InterPro" id="IPR043863">
    <property type="entry name" value="DUF5825"/>
</dbReference>
<evidence type="ECO:0000313" key="2">
    <source>
        <dbReference type="Proteomes" id="UP001597419"/>
    </source>
</evidence>
<dbReference type="EMBL" id="JBHUKU010000020">
    <property type="protein sequence ID" value="MFD2463310.1"/>
    <property type="molecule type" value="Genomic_DNA"/>
</dbReference>
<proteinExistence type="predicted"/>
<accession>A0ABW5GR21</accession>
<comment type="caution">
    <text evidence="1">The sequence shown here is derived from an EMBL/GenBank/DDBJ whole genome shotgun (WGS) entry which is preliminary data.</text>
</comment>
<protein>
    <submittedName>
        <fullName evidence="1">DUF5825 family protein</fullName>
    </submittedName>
</protein>
<sequence length="171" mass="19023">MTRPAAPEPACRTRVFDGGRPAEAAGLIAAVRDATALDTPIDWHWQHGGAVDPGPLRHLRPPAMDGGEHPAVGEWREKFRYGLCYYRRGPGFLRVHDHREDGYLSVLMIDDAKTAETFEYCRLPRRVSALPAAMAGACVELGAEDLLLRLGDWAITLPYRLRRWPVPATVL</sequence>
<reference evidence="2" key="1">
    <citation type="journal article" date="2019" name="Int. J. Syst. Evol. Microbiol.">
        <title>The Global Catalogue of Microorganisms (GCM) 10K type strain sequencing project: providing services to taxonomists for standard genome sequencing and annotation.</title>
        <authorList>
            <consortium name="The Broad Institute Genomics Platform"/>
            <consortium name="The Broad Institute Genome Sequencing Center for Infectious Disease"/>
            <person name="Wu L."/>
            <person name="Ma J."/>
        </authorList>
    </citation>
    <scope>NUCLEOTIDE SEQUENCE [LARGE SCALE GENOMIC DNA]</scope>
    <source>
        <strain evidence="2">CGMCC 4.7643</strain>
    </source>
</reference>
<name>A0ABW5GR21_9PSEU</name>
<keyword evidence="2" id="KW-1185">Reference proteome</keyword>
<dbReference type="Pfam" id="PF19142">
    <property type="entry name" value="DUF5825"/>
    <property type="match status" value="1"/>
</dbReference>
<evidence type="ECO:0000313" key="1">
    <source>
        <dbReference type="EMBL" id="MFD2463310.1"/>
    </source>
</evidence>
<dbReference type="Proteomes" id="UP001597419">
    <property type="component" value="Unassembled WGS sequence"/>
</dbReference>
<gene>
    <name evidence="1" type="ORF">ACFSYJ_32185</name>
</gene>
<organism evidence="1 2">
    <name type="scientific">Amycolatopsis samaneae</name>
    <dbReference type="NCBI Taxonomy" id="664691"/>
    <lineage>
        <taxon>Bacteria</taxon>
        <taxon>Bacillati</taxon>
        <taxon>Actinomycetota</taxon>
        <taxon>Actinomycetes</taxon>
        <taxon>Pseudonocardiales</taxon>
        <taxon>Pseudonocardiaceae</taxon>
        <taxon>Amycolatopsis</taxon>
    </lineage>
</organism>
<dbReference type="RefSeq" id="WP_345391824.1">
    <property type="nucleotide sequence ID" value="NZ_BAABHG010000005.1"/>
</dbReference>